<organism evidence="1 2">
    <name type="scientific">Eumeta variegata</name>
    <name type="common">Bagworm moth</name>
    <name type="synonym">Eumeta japonica</name>
    <dbReference type="NCBI Taxonomy" id="151549"/>
    <lineage>
        <taxon>Eukaryota</taxon>
        <taxon>Metazoa</taxon>
        <taxon>Ecdysozoa</taxon>
        <taxon>Arthropoda</taxon>
        <taxon>Hexapoda</taxon>
        <taxon>Insecta</taxon>
        <taxon>Pterygota</taxon>
        <taxon>Neoptera</taxon>
        <taxon>Endopterygota</taxon>
        <taxon>Lepidoptera</taxon>
        <taxon>Glossata</taxon>
        <taxon>Ditrysia</taxon>
        <taxon>Tineoidea</taxon>
        <taxon>Psychidae</taxon>
        <taxon>Oiketicinae</taxon>
        <taxon>Eumeta</taxon>
    </lineage>
</organism>
<dbReference type="AlphaFoldDB" id="A0A4C1ZM32"/>
<dbReference type="OrthoDB" id="411871at2759"/>
<name>A0A4C1ZM32_EUMVA</name>
<evidence type="ECO:0000313" key="1">
    <source>
        <dbReference type="EMBL" id="GBP88382.1"/>
    </source>
</evidence>
<dbReference type="EMBL" id="BGZK01001928">
    <property type="protein sequence ID" value="GBP88382.1"/>
    <property type="molecule type" value="Genomic_DNA"/>
</dbReference>
<keyword evidence="2" id="KW-1185">Reference proteome</keyword>
<gene>
    <name evidence="1" type="ORF">EVAR_66854_1</name>
</gene>
<accession>A0A4C1ZM32</accession>
<protein>
    <submittedName>
        <fullName evidence="1">115 kDa protein in type-1 retrotransposable element R1DM</fullName>
    </submittedName>
</protein>
<comment type="caution">
    <text evidence="1">The sequence shown here is derived from an EMBL/GenBank/DDBJ whole genome shotgun (WGS) entry which is preliminary data.</text>
</comment>
<proteinExistence type="predicted"/>
<dbReference type="Proteomes" id="UP000299102">
    <property type="component" value="Unassembled WGS sequence"/>
</dbReference>
<reference evidence="1 2" key="1">
    <citation type="journal article" date="2019" name="Commun. Biol.">
        <title>The bagworm genome reveals a unique fibroin gene that provides high tensile strength.</title>
        <authorList>
            <person name="Kono N."/>
            <person name="Nakamura H."/>
            <person name="Ohtoshi R."/>
            <person name="Tomita M."/>
            <person name="Numata K."/>
            <person name="Arakawa K."/>
        </authorList>
    </citation>
    <scope>NUCLEOTIDE SEQUENCE [LARGE SCALE GENOMIC DNA]</scope>
</reference>
<evidence type="ECO:0000313" key="2">
    <source>
        <dbReference type="Proteomes" id="UP000299102"/>
    </source>
</evidence>
<sequence length="196" mass="22281">MRRGKTSGISLRKAGRCAYFGCAHTRVPRATSVLTSSPGTPPSKRRRQRITIVFRCRTQKKPIRAASLDERQQRYTEGGTGEITKRFFPRVKEAYRILSQVPMTPLLAQTLTGHGGFTQYLNRFKLKDLPYCACAPSKVQDVLHVLEECPIFARERAETEAGTNFMIARYGFPGLLNDEQNRAVLLKFCERVHKTM</sequence>